<dbReference type="GeneID" id="94835532"/>
<dbReference type="VEuPathDB" id="TrichDB:TRFO_19504"/>
<dbReference type="EMBL" id="MLAK01000596">
    <property type="protein sequence ID" value="OHT11009.1"/>
    <property type="molecule type" value="Genomic_DNA"/>
</dbReference>
<evidence type="ECO:0008006" key="3">
    <source>
        <dbReference type="Google" id="ProtNLM"/>
    </source>
</evidence>
<proteinExistence type="predicted"/>
<protein>
    <recommendedName>
        <fullName evidence="3">VHS domain-containing protein</fullName>
    </recommendedName>
</protein>
<dbReference type="AlphaFoldDB" id="A0A1J4KHZ4"/>
<dbReference type="Proteomes" id="UP000179807">
    <property type="component" value="Unassembled WGS sequence"/>
</dbReference>
<organism evidence="1 2">
    <name type="scientific">Tritrichomonas foetus</name>
    <dbReference type="NCBI Taxonomy" id="1144522"/>
    <lineage>
        <taxon>Eukaryota</taxon>
        <taxon>Metamonada</taxon>
        <taxon>Parabasalia</taxon>
        <taxon>Tritrichomonadida</taxon>
        <taxon>Tritrichomonadidae</taxon>
        <taxon>Tritrichomonas</taxon>
    </lineage>
</organism>
<reference evidence="1" key="1">
    <citation type="submission" date="2016-10" db="EMBL/GenBank/DDBJ databases">
        <authorList>
            <person name="Benchimol M."/>
            <person name="Almeida L.G."/>
            <person name="Vasconcelos A.T."/>
            <person name="Perreira-Neves A."/>
            <person name="Rosa I.A."/>
            <person name="Tasca T."/>
            <person name="Bogo M.R."/>
            <person name="de Souza W."/>
        </authorList>
    </citation>
    <scope>NUCLEOTIDE SEQUENCE [LARGE SCALE GENOMIC DNA]</scope>
    <source>
        <strain evidence="1">K</strain>
    </source>
</reference>
<accession>A0A1J4KHZ4</accession>
<name>A0A1J4KHZ4_9EUKA</name>
<gene>
    <name evidence="1" type="ORF">TRFO_19504</name>
</gene>
<evidence type="ECO:0000313" key="1">
    <source>
        <dbReference type="EMBL" id="OHT11009.1"/>
    </source>
</evidence>
<keyword evidence="2" id="KW-1185">Reference proteome</keyword>
<evidence type="ECO:0000313" key="2">
    <source>
        <dbReference type="Proteomes" id="UP000179807"/>
    </source>
</evidence>
<comment type="caution">
    <text evidence="1">The sequence shown here is derived from an EMBL/GenBank/DDBJ whole genome shotgun (WGS) entry which is preliminary data.</text>
</comment>
<dbReference type="RefSeq" id="XP_068364145.1">
    <property type="nucleotide sequence ID" value="XM_068500828.1"/>
</dbReference>
<sequence>MKSLFKERDNPILKRHESMMEMLTKHVKEKMTIKDKLSRSIQSQLISYLNSREHCVEGLIIIIALIDKYSNDPVKIYRCLQIVSFSMKISECFRISARLFLPEFQSIFLISTGHTKNEDRDELFKLTATIIDEITRNTTSKKPSSHQTQIPKPDMSIYSQQFVNPFQSLTPQSHLKKPSYSEEETNFMNETVDLYDPFASERNMLADPITTEKNKSESKYLAHSSRMAPSISSLSDVTYDFFARSLPVKGHNISALLENDDQKFNQNMVDDDDDMFEPIFGSIQPPSIYDAGYIDPIAAVNDMFEEKPYLNNQNSMNNYNLIDFDASSLSDDDFIVSLQRSNEEIINLVDDTPRHLPAFKPIVTRRRPSSMDLNVSEIGLEAENVTDDEGTTHIHLVLDNAHANVDPSIGKKPATLGRFHISRQISAPQGTPLCDLSESDSSERVMPALAPGRLDCQKMALTPP</sequence>